<dbReference type="EMBL" id="JACDUL010000002">
    <property type="protein sequence ID" value="MBA2862046.1"/>
    <property type="molecule type" value="Genomic_DNA"/>
</dbReference>
<accession>A0A7J9PH13</accession>
<reference evidence="1 2" key="1">
    <citation type="submission" date="2020-07" db="EMBL/GenBank/DDBJ databases">
        <title>Genomic Encyclopedia of Type Strains, Phase IV (KMG-V): Genome sequencing to study the core and pangenomes of soil and plant-associated prokaryotes.</title>
        <authorList>
            <person name="Whitman W."/>
        </authorList>
    </citation>
    <scope>NUCLEOTIDE SEQUENCE [LARGE SCALE GENOMIC DNA]</scope>
    <source>
        <strain evidence="1 2">C8</strain>
    </source>
</reference>
<name>A0A7J9PH13_METMI</name>
<dbReference type="AlphaFoldDB" id="A0A7J9PH13"/>
<proteinExistence type="predicted"/>
<comment type="caution">
    <text evidence="1">The sequence shown here is derived from an EMBL/GenBank/DDBJ whole genome shotgun (WGS) entry which is preliminary data.</text>
</comment>
<dbReference type="RefSeq" id="WP_011976679.1">
    <property type="nucleotide sequence ID" value="NZ_JACDUL010000002.1"/>
</dbReference>
<organism evidence="1 2">
    <name type="scientific">Methanococcus maripaludis</name>
    <name type="common">Methanococcus deltae</name>
    <dbReference type="NCBI Taxonomy" id="39152"/>
    <lineage>
        <taxon>Archaea</taxon>
        <taxon>Methanobacteriati</taxon>
        <taxon>Methanobacteriota</taxon>
        <taxon>Methanomada group</taxon>
        <taxon>Methanococci</taxon>
        <taxon>Methanococcales</taxon>
        <taxon>Methanococcaceae</taxon>
        <taxon>Methanococcus</taxon>
    </lineage>
</organism>
<evidence type="ECO:0000313" key="2">
    <source>
        <dbReference type="Proteomes" id="UP000533207"/>
    </source>
</evidence>
<protein>
    <submittedName>
        <fullName evidence="1">Uncharacterized protein</fullName>
    </submittedName>
</protein>
<sequence length="404" mass="48043">MEALAELRPKIHENVNPKYPTLNDPRITLDRCTFTVYSDEIHKQIDEWKRNNSIPKGSETYRKDVYQKWEHFKCRTEDKRGHTSGLQFPLENFEGENIAWMQISMREPHMAIVYVNMLKYYRKKQNIKKPNYGFHDTNFLPVDYTDNKQLLKDFAHLYYISCLEIRREYQKLIKKLFNYELTKIDVTPKSIEIPCEYLHRDVMEYEWLSDVAKCKSVVKHSDLTRTMYFNKNSKKIKSQLKFYQKAPGICRMEITLHKNFASDYLKLSTPEMLEQHILCAIHDVLKLYGLSLDKITPFKLNHEDLLTQFALAFNLEKDYLKFLIYGNIGEMTFDKDNQGLRNKLLKRGLIEKGDKRGVYVKTDMINFLKSVLGKYFVCNCGWLMYFDSDDGSYTCPCCNSKRFF</sequence>
<gene>
    <name evidence="1" type="ORF">HNP90_000925</name>
</gene>
<dbReference type="Proteomes" id="UP000533207">
    <property type="component" value="Unassembled WGS sequence"/>
</dbReference>
<evidence type="ECO:0000313" key="1">
    <source>
        <dbReference type="EMBL" id="MBA2862046.1"/>
    </source>
</evidence>